<feature type="compositionally biased region" description="Acidic residues" evidence="1">
    <location>
        <begin position="244"/>
        <end position="254"/>
    </location>
</feature>
<name>M5FMZ3_DACPD</name>
<feature type="compositionally biased region" description="Basic and acidic residues" evidence="1">
    <location>
        <begin position="62"/>
        <end position="90"/>
    </location>
</feature>
<evidence type="ECO:0000256" key="1">
    <source>
        <dbReference type="SAM" id="MobiDB-lite"/>
    </source>
</evidence>
<accession>M5FMZ3</accession>
<feature type="compositionally biased region" description="Basic and acidic residues" evidence="1">
    <location>
        <begin position="1"/>
        <end position="41"/>
    </location>
</feature>
<dbReference type="Proteomes" id="UP000030653">
    <property type="component" value="Unassembled WGS sequence"/>
</dbReference>
<reference evidence="2 3" key="1">
    <citation type="journal article" date="2012" name="Science">
        <title>The Paleozoic origin of enzymatic lignin decomposition reconstructed from 31 fungal genomes.</title>
        <authorList>
            <person name="Floudas D."/>
            <person name="Binder M."/>
            <person name="Riley R."/>
            <person name="Barry K."/>
            <person name="Blanchette R.A."/>
            <person name="Henrissat B."/>
            <person name="Martinez A.T."/>
            <person name="Otillar R."/>
            <person name="Spatafora J.W."/>
            <person name="Yadav J.S."/>
            <person name="Aerts A."/>
            <person name="Benoit I."/>
            <person name="Boyd A."/>
            <person name="Carlson A."/>
            <person name="Copeland A."/>
            <person name="Coutinho P.M."/>
            <person name="de Vries R.P."/>
            <person name="Ferreira P."/>
            <person name="Findley K."/>
            <person name="Foster B."/>
            <person name="Gaskell J."/>
            <person name="Glotzer D."/>
            <person name="Gorecki P."/>
            <person name="Heitman J."/>
            <person name="Hesse C."/>
            <person name="Hori C."/>
            <person name="Igarashi K."/>
            <person name="Jurgens J.A."/>
            <person name="Kallen N."/>
            <person name="Kersten P."/>
            <person name="Kohler A."/>
            <person name="Kuees U."/>
            <person name="Kumar T.K.A."/>
            <person name="Kuo A."/>
            <person name="LaButti K."/>
            <person name="Larrondo L.F."/>
            <person name="Lindquist E."/>
            <person name="Ling A."/>
            <person name="Lombard V."/>
            <person name="Lucas S."/>
            <person name="Lundell T."/>
            <person name="Martin R."/>
            <person name="McLaughlin D.J."/>
            <person name="Morgenstern I."/>
            <person name="Morin E."/>
            <person name="Murat C."/>
            <person name="Nagy L.G."/>
            <person name="Nolan M."/>
            <person name="Ohm R.A."/>
            <person name="Patyshakuliyeva A."/>
            <person name="Rokas A."/>
            <person name="Ruiz-Duenas F.J."/>
            <person name="Sabat G."/>
            <person name="Salamov A."/>
            <person name="Samejima M."/>
            <person name="Schmutz J."/>
            <person name="Slot J.C."/>
            <person name="St John F."/>
            <person name="Stenlid J."/>
            <person name="Sun H."/>
            <person name="Sun S."/>
            <person name="Syed K."/>
            <person name="Tsang A."/>
            <person name="Wiebenga A."/>
            <person name="Young D."/>
            <person name="Pisabarro A."/>
            <person name="Eastwood D.C."/>
            <person name="Martin F."/>
            <person name="Cullen D."/>
            <person name="Grigoriev I.V."/>
            <person name="Hibbett D.S."/>
        </authorList>
    </citation>
    <scope>NUCLEOTIDE SEQUENCE [LARGE SCALE GENOMIC DNA]</scope>
    <source>
        <strain evidence="2 3">DJM-731 SS1</strain>
    </source>
</reference>
<feature type="compositionally biased region" description="Basic and acidic residues" evidence="1">
    <location>
        <begin position="292"/>
        <end position="301"/>
    </location>
</feature>
<feature type="compositionally biased region" description="Polar residues" evidence="1">
    <location>
        <begin position="140"/>
        <end position="149"/>
    </location>
</feature>
<feature type="compositionally biased region" description="Basic and acidic residues" evidence="1">
    <location>
        <begin position="97"/>
        <end position="119"/>
    </location>
</feature>
<proteinExistence type="predicted"/>
<protein>
    <submittedName>
        <fullName evidence="2">Uncharacterized protein</fullName>
    </submittedName>
</protein>
<dbReference type="EMBL" id="JH795884">
    <property type="protein sequence ID" value="EJT96545.1"/>
    <property type="molecule type" value="Genomic_DNA"/>
</dbReference>
<dbReference type="OMA" id="HRKDHES"/>
<keyword evidence="3" id="KW-1185">Reference proteome</keyword>
<organism evidence="2 3">
    <name type="scientific">Dacryopinax primogenitus (strain DJM 731)</name>
    <name type="common">Brown rot fungus</name>
    <dbReference type="NCBI Taxonomy" id="1858805"/>
    <lineage>
        <taxon>Eukaryota</taxon>
        <taxon>Fungi</taxon>
        <taxon>Dikarya</taxon>
        <taxon>Basidiomycota</taxon>
        <taxon>Agaricomycotina</taxon>
        <taxon>Dacrymycetes</taxon>
        <taxon>Dacrymycetales</taxon>
        <taxon>Dacrymycetaceae</taxon>
        <taxon>Dacryopinax</taxon>
    </lineage>
</organism>
<dbReference type="STRING" id="1858805.M5FMZ3"/>
<evidence type="ECO:0000313" key="3">
    <source>
        <dbReference type="Proteomes" id="UP000030653"/>
    </source>
</evidence>
<sequence>MSTRPSDRERDNDRSWYRDGKRYDDKDVTRLKREDGHDTDRAVTGSQSRRADDEARSTQYEKASRSNDDNQSSRDGNSRYRRSQRDDERFTSVSLSRGDKTEKWGHDQYERDMYQESRRSLAAVSHGRSSLTIETKEESNWSVRRSTTPGYKDSKRTRADTPEYDYRDRKDKVLDRPHTVSIPKPSIVHSSDVRTRAISPSPPPTRSSGVRSHDDYDRTKRRSRSPRRRDDSPEARSRRRRDDSDSEDSDSSDPEYERRPKSSGGNKDSKRDRERRKEREREKRKEKKKARKESDKDERRSVLTGKKIKLKVHKDAEDVERDKRRENLLQFLNSAYD</sequence>
<dbReference type="GeneID" id="63685984"/>
<dbReference type="OrthoDB" id="8964048at2759"/>
<gene>
    <name evidence="2" type="ORF">DACRYDRAFT_120038</name>
</gene>
<feature type="compositionally biased region" description="Basic and acidic residues" evidence="1">
    <location>
        <begin position="152"/>
        <end position="178"/>
    </location>
</feature>
<feature type="compositionally biased region" description="Basic and acidic residues" evidence="1">
    <location>
        <begin position="267"/>
        <end position="283"/>
    </location>
</feature>
<dbReference type="AlphaFoldDB" id="M5FMZ3"/>
<feature type="compositionally biased region" description="Basic and acidic residues" evidence="1">
    <location>
        <begin position="313"/>
        <end position="325"/>
    </location>
</feature>
<feature type="region of interest" description="Disordered" evidence="1">
    <location>
        <begin position="1"/>
        <end position="325"/>
    </location>
</feature>
<dbReference type="RefSeq" id="XP_040623443.1">
    <property type="nucleotide sequence ID" value="XM_040770922.1"/>
</dbReference>
<feature type="compositionally biased region" description="Basic and acidic residues" evidence="1">
    <location>
        <begin position="228"/>
        <end position="243"/>
    </location>
</feature>
<dbReference type="HOGENOM" id="CLU_823920_0_0_1"/>
<evidence type="ECO:0000313" key="2">
    <source>
        <dbReference type="EMBL" id="EJT96545.1"/>
    </source>
</evidence>